<feature type="region of interest" description="Disordered" evidence="1">
    <location>
        <begin position="32"/>
        <end position="212"/>
    </location>
</feature>
<dbReference type="AlphaFoldDB" id="A0A6I9ZYF3"/>
<feature type="compositionally biased region" description="Basic and acidic residues" evidence="1">
    <location>
        <begin position="1"/>
        <end position="12"/>
    </location>
</feature>
<reference evidence="3" key="1">
    <citation type="submission" date="2025-08" db="UniProtKB">
        <authorList>
            <consortium name="RefSeq"/>
        </authorList>
    </citation>
    <scope>IDENTIFICATION</scope>
    <source>
        <tissue evidence="3">Blood</tissue>
    </source>
</reference>
<dbReference type="PANTHER" id="PTHR46742">
    <property type="entry name" value="LYSINE-RICH COILED-COIL PROTEIN 1"/>
    <property type="match status" value="1"/>
</dbReference>
<proteinExistence type="predicted"/>
<dbReference type="GeneID" id="106978155"/>
<accession>A0A6I9ZYF3</accession>
<dbReference type="PANTHER" id="PTHR46742:SF1">
    <property type="entry name" value="LYSINE RICH COILED-COIL 1"/>
    <property type="match status" value="1"/>
</dbReference>
<feature type="compositionally biased region" description="Basic and acidic residues" evidence="1">
    <location>
        <begin position="174"/>
        <end position="203"/>
    </location>
</feature>
<feature type="compositionally biased region" description="Basic and acidic residues" evidence="1">
    <location>
        <begin position="51"/>
        <end position="61"/>
    </location>
</feature>
<organism evidence="2 3">
    <name type="scientific">Acinonyx jubatus</name>
    <name type="common">Cheetah</name>
    <dbReference type="NCBI Taxonomy" id="32536"/>
    <lineage>
        <taxon>Eukaryota</taxon>
        <taxon>Metazoa</taxon>
        <taxon>Chordata</taxon>
        <taxon>Craniata</taxon>
        <taxon>Vertebrata</taxon>
        <taxon>Euteleostomi</taxon>
        <taxon>Mammalia</taxon>
        <taxon>Eutheria</taxon>
        <taxon>Laurasiatheria</taxon>
        <taxon>Carnivora</taxon>
        <taxon>Feliformia</taxon>
        <taxon>Felidae</taxon>
        <taxon>Felinae</taxon>
        <taxon>Acinonyx</taxon>
    </lineage>
</organism>
<evidence type="ECO:0000313" key="2">
    <source>
        <dbReference type="Proteomes" id="UP001652583"/>
    </source>
</evidence>
<dbReference type="RefSeq" id="XP_014931291.2">
    <property type="nucleotide sequence ID" value="XM_015075805.2"/>
</dbReference>
<feature type="region of interest" description="Disordered" evidence="1">
    <location>
        <begin position="1"/>
        <end position="20"/>
    </location>
</feature>
<evidence type="ECO:0000256" key="1">
    <source>
        <dbReference type="SAM" id="MobiDB-lite"/>
    </source>
</evidence>
<keyword evidence="2" id="KW-1185">Reference proteome</keyword>
<sequence>MTENSACRERGHAPPQPLVGEWRLPFRRSYAFSSSHKRQRTVGNQLPPGSDLHHPRQRLESLNHYQKKHDHFFKNLWLPSPPVQGKPPDPHAAQRREDTSRLREEGYTRAYQAGDQDRGQRRSREEDGRGGRSKEKQVEGKTKHGEDGDSHKKNKKKAKVQPVSTEKPKHRKHSNQDTTKEGRRSQREKKQPGKESTQERDLWDEAILGSCY</sequence>
<feature type="compositionally biased region" description="Basic and acidic residues" evidence="1">
    <location>
        <begin position="115"/>
        <end position="151"/>
    </location>
</feature>
<evidence type="ECO:0000313" key="3">
    <source>
        <dbReference type="RefSeq" id="XP_014931291.2"/>
    </source>
</evidence>
<dbReference type="KEGG" id="aju:106978155"/>
<gene>
    <name evidence="3" type="primary">LOC106978155</name>
</gene>
<name>A0A6I9ZYF3_ACIJB</name>
<feature type="compositionally biased region" description="Basic and acidic residues" evidence="1">
    <location>
        <begin position="88"/>
        <end position="107"/>
    </location>
</feature>
<protein>
    <submittedName>
        <fullName evidence="3">Lysine-rich coiled-coil protein 1-like</fullName>
    </submittedName>
</protein>
<dbReference type="Proteomes" id="UP001652583">
    <property type="component" value="Chromosome A3"/>
</dbReference>